<dbReference type="AlphaFoldDB" id="A0A376MT96"/>
<organism evidence="1 2">
    <name type="scientific">Escherichia coli</name>
    <dbReference type="NCBI Taxonomy" id="562"/>
    <lineage>
        <taxon>Bacteria</taxon>
        <taxon>Pseudomonadati</taxon>
        <taxon>Pseudomonadota</taxon>
        <taxon>Gammaproteobacteria</taxon>
        <taxon>Enterobacterales</taxon>
        <taxon>Enterobacteriaceae</taxon>
        <taxon>Escherichia</taxon>
    </lineage>
</organism>
<proteinExistence type="predicted"/>
<gene>
    <name evidence="1" type="ORF">NCTC11112_03750</name>
</gene>
<name>A0A376MT96_ECOLX</name>
<evidence type="ECO:0000313" key="1">
    <source>
        <dbReference type="EMBL" id="STG53215.1"/>
    </source>
</evidence>
<accession>A0A376MT96</accession>
<dbReference type="Proteomes" id="UP000254817">
    <property type="component" value="Unassembled WGS sequence"/>
</dbReference>
<protein>
    <submittedName>
        <fullName evidence="1">Uncharacterized protein</fullName>
    </submittedName>
</protein>
<evidence type="ECO:0000313" key="2">
    <source>
        <dbReference type="Proteomes" id="UP000254817"/>
    </source>
</evidence>
<sequence>MSLTKTPGYVRCAMPFGANDHCDFAAMHATIHHLIYLYRSQFRNNIWRSSLIFISTLMNYEYIGNRKNPSKGNIIMG</sequence>
<dbReference type="EMBL" id="UGAW01000001">
    <property type="protein sequence ID" value="STG53215.1"/>
    <property type="molecule type" value="Genomic_DNA"/>
</dbReference>
<reference evidence="1 2" key="1">
    <citation type="submission" date="2018-06" db="EMBL/GenBank/DDBJ databases">
        <authorList>
            <consortium name="Pathogen Informatics"/>
            <person name="Doyle S."/>
        </authorList>
    </citation>
    <scope>NUCLEOTIDE SEQUENCE [LARGE SCALE GENOMIC DNA]</scope>
    <source>
        <strain evidence="1 2">NCTC11112</strain>
    </source>
</reference>